<reference evidence="2" key="1">
    <citation type="submission" date="2021-06" db="EMBL/GenBank/DDBJ databases">
        <title>Parelaphostrongylus tenuis whole genome reference sequence.</title>
        <authorList>
            <person name="Garwood T.J."/>
            <person name="Larsen P.A."/>
            <person name="Fountain-Jones N.M."/>
            <person name="Garbe J.R."/>
            <person name="Macchietto M.G."/>
            <person name="Kania S.A."/>
            <person name="Gerhold R.W."/>
            <person name="Richards J.E."/>
            <person name="Wolf T.M."/>
        </authorList>
    </citation>
    <scope>NUCLEOTIDE SEQUENCE</scope>
    <source>
        <strain evidence="2">MNPRO001-30</strain>
        <tissue evidence="2">Meninges</tissue>
    </source>
</reference>
<evidence type="ECO:0000313" key="3">
    <source>
        <dbReference type="Proteomes" id="UP001196413"/>
    </source>
</evidence>
<dbReference type="Proteomes" id="UP001196413">
    <property type="component" value="Unassembled WGS sequence"/>
</dbReference>
<proteinExistence type="predicted"/>
<gene>
    <name evidence="2" type="ORF">KIN20_034273</name>
</gene>
<dbReference type="EMBL" id="JAHQIW010007103">
    <property type="protein sequence ID" value="KAJ1372185.1"/>
    <property type="molecule type" value="Genomic_DNA"/>
</dbReference>
<name>A0AAD5WJL3_PARTN</name>
<protein>
    <submittedName>
        <fullName evidence="2">Uncharacterized protein</fullName>
    </submittedName>
</protein>
<comment type="caution">
    <text evidence="2">The sequence shown here is derived from an EMBL/GenBank/DDBJ whole genome shotgun (WGS) entry which is preliminary data.</text>
</comment>
<feature type="chain" id="PRO_5042127645" evidence="1">
    <location>
        <begin position="23"/>
        <end position="95"/>
    </location>
</feature>
<keyword evidence="3" id="KW-1185">Reference proteome</keyword>
<accession>A0AAD5WJL3</accession>
<dbReference type="AlphaFoldDB" id="A0AAD5WJL3"/>
<feature type="signal peptide" evidence="1">
    <location>
        <begin position="1"/>
        <end position="22"/>
    </location>
</feature>
<evidence type="ECO:0000256" key="1">
    <source>
        <dbReference type="SAM" id="SignalP"/>
    </source>
</evidence>
<sequence>MARNSTTCSLTILVLIITAVMGCGVIPPGEARTTKFMVTGFRLPVSMAYSGETDVRTKVFGIAMSKEAAQAFVQRTVMQTVFDVLEQQGRGALSP</sequence>
<dbReference type="PROSITE" id="PS51257">
    <property type="entry name" value="PROKAR_LIPOPROTEIN"/>
    <property type="match status" value="1"/>
</dbReference>
<organism evidence="2 3">
    <name type="scientific">Parelaphostrongylus tenuis</name>
    <name type="common">Meningeal worm</name>
    <dbReference type="NCBI Taxonomy" id="148309"/>
    <lineage>
        <taxon>Eukaryota</taxon>
        <taxon>Metazoa</taxon>
        <taxon>Ecdysozoa</taxon>
        <taxon>Nematoda</taxon>
        <taxon>Chromadorea</taxon>
        <taxon>Rhabditida</taxon>
        <taxon>Rhabditina</taxon>
        <taxon>Rhabditomorpha</taxon>
        <taxon>Strongyloidea</taxon>
        <taxon>Metastrongylidae</taxon>
        <taxon>Parelaphostrongylus</taxon>
    </lineage>
</organism>
<evidence type="ECO:0000313" key="2">
    <source>
        <dbReference type="EMBL" id="KAJ1372185.1"/>
    </source>
</evidence>
<keyword evidence="1" id="KW-0732">Signal</keyword>